<evidence type="ECO:0000313" key="3">
    <source>
        <dbReference type="Proteomes" id="UP000030746"/>
    </source>
</evidence>
<evidence type="ECO:0000256" key="1">
    <source>
        <dbReference type="SAM" id="MobiDB-lite"/>
    </source>
</evidence>
<dbReference type="GeneID" id="20237966"/>
<gene>
    <name evidence="2" type="ORF">LOTGIDRAFT_159127</name>
</gene>
<evidence type="ECO:0000313" key="2">
    <source>
        <dbReference type="EMBL" id="ESO98326.1"/>
    </source>
</evidence>
<proteinExistence type="predicted"/>
<feature type="compositionally biased region" description="Polar residues" evidence="1">
    <location>
        <begin position="92"/>
        <end position="103"/>
    </location>
</feature>
<sequence>MPVASSPTPQDVAPIVHLHHLLQPKGPTCINSGASNICSADSTTFMPERSVPHISGRSPSHSLESPSHFISTHSPPLLNLSPNLNQSAQLSPTDQQGQRSSQFYDLRESTRRQSIQDVHLNLSQQMQHSPQLLSGILAAVEDSDRKEYSRHCQFKDENLYEILLWSFILEDKR</sequence>
<dbReference type="KEGG" id="lgi:LOTGIDRAFT_159127"/>
<accession>V4AXM6</accession>
<keyword evidence="3" id="KW-1185">Reference proteome</keyword>
<dbReference type="HOGENOM" id="CLU_1549377_0_0_1"/>
<name>V4AXM6_LOTGI</name>
<reference evidence="2 3" key="1">
    <citation type="journal article" date="2013" name="Nature">
        <title>Insights into bilaterian evolution from three spiralian genomes.</title>
        <authorList>
            <person name="Simakov O."/>
            <person name="Marletaz F."/>
            <person name="Cho S.J."/>
            <person name="Edsinger-Gonzales E."/>
            <person name="Havlak P."/>
            <person name="Hellsten U."/>
            <person name="Kuo D.H."/>
            <person name="Larsson T."/>
            <person name="Lv J."/>
            <person name="Arendt D."/>
            <person name="Savage R."/>
            <person name="Osoegawa K."/>
            <person name="de Jong P."/>
            <person name="Grimwood J."/>
            <person name="Chapman J.A."/>
            <person name="Shapiro H."/>
            <person name="Aerts A."/>
            <person name="Otillar R.P."/>
            <person name="Terry A.Y."/>
            <person name="Boore J.L."/>
            <person name="Grigoriev I.V."/>
            <person name="Lindberg D.R."/>
            <person name="Seaver E.C."/>
            <person name="Weisblat D.A."/>
            <person name="Putnam N.H."/>
            <person name="Rokhsar D.S."/>
        </authorList>
    </citation>
    <scope>NUCLEOTIDE SEQUENCE [LARGE SCALE GENOMIC DNA]</scope>
</reference>
<dbReference type="EMBL" id="KB201262">
    <property type="protein sequence ID" value="ESO98326.1"/>
    <property type="molecule type" value="Genomic_DNA"/>
</dbReference>
<dbReference type="RefSeq" id="XP_009051025.1">
    <property type="nucleotide sequence ID" value="XM_009052777.1"/>
</dbReference>
<feature type="compositionally biased region" description="Low complexity" evidence="1">
    <location>
        <begin position="74"/>
        <end position="91"/>
    </location>
</feature>
<organism evidence="2 3">
    <name type="scientific">Lottia gigantea</name>
    <name type="common">Giant owl limpet</name>
    <dbReference type="NCBI Taxonomy" id="225164"/>
    <lineage>
        <taxon>Eukaryota</taxon>
        <taxon>Metazoa</taxon>
        <taxon>Spiralia</taxon>
        <taxon>Lophotrochozoa</taxon>
        <taxon>Mollusca</taxon>
        <taxon>Gastropoda</taxon>
        <taxon>Patellogastropoda</taxon>
        <taxon>Lottioidea</taxon>
        <taxon>Lottiidae</taxon>
        <taxon>Lottia</taxon>
    </lineage>
</organism>
<dbReference type="CTD" id="20237966"/>
<protein>
    <submittedName>
        <fullName evidence="2">Uncharacterized protein</fullName>
    </submittedName>
</protein>
<dbReference type="AlphaFoldDB" id="V4AXM6"/>
<feature type="compositionally biased region" description="Polar residues" evidence="1">
    <location>
        <begin position="57"/>
        <end position="73"/>
    </location>
</feature>
<feature type="region of interest" description="Disordered" evidence="1">
    <location>
        <begin position="49"/>
        <end position="103"/>
    </location>
</feature>
<dbReference type="Proteomes" id="UP000030746">
    <property type="component" value="Unassembled WGS sequence"/>
</dbReference>
<dbReference type="OrthoDB" id="10617663at2759"/>